<keyword evidence="2" id="KW-1185">Reference proteome</keyword>
<dbReference type="EMBL" id="JANPWB010000002">
    <property type="protein sequence ID" value="KAJ1204937.1"/>
    <property type="molecule type" value="Genomic_DNA"/>
</dbReference>
<evidence type="ECO:0000313" key="2">
    <source>
        <dbReference type="Proteomes" id="UP001066276"/>
    </source>
</evidence>
<name>A0AAV7VTX5_PLEWA</name>
<proteinExistence type="predicted"/>
<dbReference type="AlphaFoldDB" id="A0AAV7VTX5"/>
<reference evidence="1" key="1">
    <citation type="journal article" date="2022" name="bioRxiv">
        <title>Sequencing and chromosome-scale assembly of the giantPleurodeles waltlgenome.</title>
        <authorList>
            <person name="Brown T."/>
            <person name="Elewa A."/>
            <person name="Iarovenko S."/>
            <person name="Subramanian E."/>
            <person name="Araus A.J."/>
            <person name="Petzold A."/>
            <person name="Susuki M."/>
            <person name="Suzuki K.-i.T."/>
            <person name="Hayashi T."/>
            <person name="Toyoda A."/>
            <person name="Oliveira C."/>
            <person name="Osipova E."/>
            <person name="Leigh N.D."/>
            <person name="Simon A."/>
            <person name="Yun M.H."/>
        </authorList>
    </citation>
    <scope>NUCLEOTIDE SEQUENCE</scope>
    <source>
        <strain evidence="1">20211129_DDA</strain>
        <tissue evidence="1">Liver</tissue>
    </source>
</reference>
<dbReference type="InterPro" id="IPR036691">
    <property type="entry name" value="Endo/exonu/phosph_ase_sf"/>
</dbReference>
<sequence>MGLCDVWRLLHGQEKGYSYYSAIHDMHSRLDYFLTTAEMLQRIQLIEYRARRIGDHAPLQMVVSMGLRPPGNAWCMHTWRLLNTKVAEDLEQVTQRYFAENTGSVQSPIVLW</sequence>
<protein>
    <submittedName>
        <fullName evidence="1">Uncharacterized protein</fullName>
    </submittedName>
</protein>
<organism evidence="1 2">
    <name type="scientific">Pleurodeles waltl</name>
    <name type="common">Iberian ribbed newt</name>
    <dbReference type="NCBI Taxonomy" id="8319"/>
    <lineage>
        <taxon>Eukaryota</taxon>
        <taxon>Metazoa</taxon>
        <taxon>Chordata</taxon>
        <taxon>Craniata</taxon>
        <taxon>Vertebrata</taxon>
        <taxon>Euteleostomi</taxon>
        <taxon>Amphibia</taxon>
        <taxon>Batrachia</taxon>
        <taxon>Caudata</taxon>
        <taxon>Salamandroidea</taxon>
        <taxon>Salamandridae</taxon>
        <taxon>Pleurodelinae</taxon>
        <taxon>Pleurodeles</taxon>
    </lineage>
</organism>
<dbReference type="SUPFAM" id="SSF56219">
    <property type="entry name" value="DNase I-like"/>
    <property type="match status" value="1"/>
</dbReference>
<comment type="caution">
    <text evidence="1">The sequence shown here is derived from an EMBL/GenBank/DDBJ whole genome shotgun (WGS) entry which is preliminary data.</text>
</comment>
<dbReference type="Gene3D" id="3.60.10.10">
    <property type="entry name" value="Endonuclease/exonuclease/phosphatase"/>
    <property type="match status" value="1"/>
</dbReference>
<evidence type="ECO:0000313" key="1">
    <source>
        <dbReference type="EMBL" id="KAJ1204937.1"/>
    </source>
</evidence>
<dbReference type="Proteomes" id="UP001066276">
    <property type="component" value="Chromosome 1_2"/>
</dbReference>
<accession>A0AAV7VTX5</accession>
<gene>
    <name evidence="1" type="ORF">NDU88_000372</name>
</gene>